<dbReference type="OrthoDB" id="9781189at2"/>
<evidence type="ECO:0000313" key="2">
    <source>
        <dbReference type="EMBL" id="SKA77477.1"/>
    </source>
</evidence>
<dbReference type="PANTHER" id="PTHR47619:SF1">
    <property type="entry name" value="EXODEOXYRIBONUCLEASE WALJ"/>
    <property type="match status" value="1"/>
</dbReference>
<dbReference type="GeneID" id="93337142"/>
<dbReference type="InterPro" id="IPR036866">
    <property type="entry name" value="RibonucZ/Hydroxyglut_hydro"/>
</dbReference>
<sequence length="262" mass="28375">MAYFTTLYSGSSGNCALIRSEDKYLLIDMGKSCRTTLTALKSLGLAVSDCVGILITHEHSDHVSGLDTFLKKHPVPLYGCADTLDTLASRGTIPPAVEAIPVDGQTLEIGSFTVTSFPTSHDVPCCGYRIRTPEGRVMAFATDLGYLTPVVQDNLMGCDLVALEANYDAFSLHGGPYPYYLKVRIASDRGHLDNKACAAEILDLIQDGCKKFALCHLSQTNNSPELVMTTVYNVLLAAGIQPGRDVLIQTQSRSEVSPYIEF</sequence>
<gene>
    <name evidence="2" type="ORF">SAMN02745178_00652</name>
</gene>
<dbReference type="EMBL" id="FUYF01000003">
    <property type="protein sequence ID" value="SKA77477.1"/>
    <property type="molecule type" value="Genomic_DNA"/>
</dbReference>
<dbReference type="AlphaFoldDB" id="A0A1T4WJX9"/>
<dbReference type="Proteomes" id="UP000190286">
    <property type="component" value="Unassembled WGS sequence"/>
</dbReference>
<accession>A0A1T4WJX9</accession>
<reference evidence="2 3" key="1">
    <citation type="submission" date="2017-02" db="EMBL/GenBank/DDBJ databases">
        <authorList>
            <person name="Peterson S.W."/>
        </authorList>
    </citation>
    <scope>NUCLEOTIDE SEQUENCE [LARGE SCALE GENOMIC DNA]</scope>
    <source>
        <strain evidence="2 3">ATCC 27749</strain>
    </source>
</reference>
<keyword evidence="3" id="KW-1185">Reference proteome</keyword>
<protein>
    <submittedName>
        <fullName evidence="2">Phosphoribosyl 1,2-cyclic phosphodiesterase</fullName>
    </submittedName>
</protein>
<organism evidence="2 3">
    <name type="scientific">Gemmiger formicilis</name>
    <dbReference type="NCBI Taxonomy" id="745368"/>
    <lineage>
        <taxon>Bacteria</taxon>
        <taxon>Bacillati</taxon>
        <taxon>Bacillota</taxon>
        <taxon>Clostridia</taxon>
        <taxon>Eubacteriales</taxon>
        <taxon>Gemmiger</taxon>
    </lineage>
</organism>
<dbReference type="RefSeq" id="WP_078783657.1">
    <property type="nucleotide sequence ID" value="NZ_FUYF01000003.1"/>
</dbReference>
<evidence type="ECO:0000259" key="1">
    <source>
        <dbReference type="SMART" id="SM00849"/>
    </source>
</evidence>
<dbReference type="SMART" id="SM00849">
    <property type="entry name" value="Lactamase_B"/>
    <property type="match status" value="1"/>
</dbReference>
<dbReference type="InterPro" id="IPR001279">
    <property type="entry name" value="Metallo-B-lactamas"/>
</dbReference>
<dbReference type="Gene3D" id="3.60.15.10">
    <property type="entry name" value="Ribonuclease Z/Hydroxyacylglutathione hydrolase-like"/>
    <property type="match status" value="1"/>
</dbReference>
<evidence type="ECO:0000313" key="3">
    <source>
        <dbReference type="Proteomes" id="UP000190286"/>
    </source>
</evidence>
<name>A0A1T4WJX9_9FIRM</name>
<dbReference type="SUPFAM" id="SSF56281">
    <property type="entry name" value="Metallo-hydrolase/oxidoreductase"/>
    <property type="match status" value="1"/>
</dbReference>
<dbReference type="InterPro" id="IPR052533">
    <property type="entry name" value="WalJ/YycJ-like"/>
</dbReference>
<dbReference type="Pfam" id="PF12706">
    <property type="entry name" value="Lactamase_B_2"/>
    <property type="match status" value="1"/>
</dbReference>
<feature type="domain" description="Metallo-beta-lactamase" evidence="1">
    <location>
        <begin position="12"/>
        <end position="189"/>
    </location>
</feature>
<dbReference type="PANTHER" id="PTHR47619">
    <property type="entry name" value="METALLO-HYDROLASE YYCJ-RELATED"/>
    <property type="match status" value="1"/>
</dbReference>
<proteinExistence type="predicted"/>
<dbReference type="STRING" id="745368.SAMN02745178_00652"/>